<evidence type="ECO:0000256" key="5">
    <source>
        <dbReference type="ARBA" id="ARBA00022741"/>
    </source>
</evidence>
<organism evidence="11">
    <name type="scientific">Sulfurimonas autotrophica</name>
    <dbReference type="NCBI Taxonomy" id="202747"/>
    <lineage>
        <taxon>Bacteria</taxon>
        <taxon>Pseudomonadati</taxon>
        <taxon>Campylobacterota</taxon>
        <taxon>Epsilonproteobacteria</taxon>
        <taxon>Campylobacterales</taxon>
        <taxon>Sulfurimonadaceae</taxon>
        <taxon>Sulfurimonas</taxon>
    </lineage>
</organism>
<dbReference type="PANTHER" id="PTHR43065:SF46">
    <property type="entry name" value="C4-DICARBOXYLATE TRANSPORT SENSOR PROTEIN DCTB"/>
    <property type="match status" value="1"/>
</dbReference>
<dbReference type="PROSITE" id="PS50109">
    <property type="entry name" value="HIS_KIN"/>
    <property type="match status" value="1"/>
</dbReference>
<evidence type="ECO:0000256" key="9">
    <source>
        <dbReference type="SAM" id="Phobius"/>
    </source>
</evidence>
<dbReference type="InterPro" id="IPR036890">
    <property type="entry name" value="HATPase_C_sf"/>
</dbReference>
<dbReference type="SMART" id="SM00387">
    <property type="entry name" value="HATPase_c"/>
    <property type="match status" value="1"/>
</dbReference>
<keyword evidence="6 11" id="KW-0418">Kinase</keyword>
<dbReference type="GO" id="GO:0000155">
    <property type="term" value="F:phosphorelay sensor kinase activity"/>
    <property type="evidence" value="ECO:0007669"/>
    <property type="project" value="InterPro"/>
</dbReference>
<keyword evidence="7" id="KW-0067">ATP-binding</keyword>
<keyword evidence="5" id="KW-0547">Nucleotide-binding</keyword>
<evidence type="ECO:0000256" key="3">
    <source>
        <dbReference type="ARBA" id="ARBA00022553"/>
    </source>
</evidence>
<evidence type="ECO:0000256" key="4">
    <source>
        <dbReference type="ARBA" id="ARBA00022679"/>
    </source>
</evidence>
<keyword evidence="9" id="KW-0812">Transmembrane</keyword>
<dbReference type="InterPro" id="IPR003661">
    <property type="entry name" value="HisK_dim/P_dom"/>
</dbReference>
<feature type="domain" description="Histidine kinase" evidence="10">
    <location>
        <begin position="111"/>
        <end position="332"/>
    </location>
</feature>
<evidence type="ECO:0000256" key="8">
    <source>
        <dbReference type="ARBA" id="ARBA00023012"/>
    </source>
</evidence>
<dbReference type="Gene3D" id="3.30.565.10">
    <property type="entry name" value="Histidine kinase-like ATPase, C-terminal domain"/>
    <property type="match status" value="1"/>
</dbReference>
<name>A0A7C3C9P2_9BACT</name>
<keyword evidence="3" id="KW-0597">Phosphoprotein</keyword>
<proteinExistence type="predicted"/>
<evidence type="ECO:0000259" key="10">
    <source>
        <dbReference type="PROSITE" id="PS50109"/>
    </source>
</evidence>
<dbReference type="SUPFAM" id="SSF55874">
    <property type="entry name" value="ATPase domain of HSP90 chaperone/DNA topoisomerase II/histidine kinase"/>
    <property type="match status" value="1"/>
</dbReference>
<dbReference type="InterPro" id="IPR004358">
    <property type="entry name" value="Sig_transdc_His_kin-like_C"/>
</dbReference>
<dbReference type="SUPFAM" id="SSF47384">
    <property type="entry name" value="Homodimeric domain of signal transducing histidine kinase"/>
    <property type="match status" value="1"/>
</dbReference>
<dbReference type="InterPro" id="IPR036097">
    <property type="entry name" value="HisK_dim/P_sf"/>
</dbReference>
<dbReference type="InterPro" id="IPR003594">
    <property type="entry name" value="HATPase_dom"/>
</dbReference>
<dbReference type="CDD" id="cd00082">
    <property type="entry name" value="HisKA"/>
    <property type="match status" value="1"/>
</dbReference>
<evidence type="ECO:0000256" key="2">
    <source>
        <dbReference type="ARBA" id="ARBA00012438"/>
    </source>
</evidence>
<gene>
    <name evidence="11" type="ORF">ENJ67_01010</name>
</gene>
<dbReference type="GO" id="GO:0005524">
    <property type="term" value="F:ATP binding"/>
    <property type="evidence" value="ECO:0007669"/>
    <property type="project" value="UniProtKB-KW"/>
</dbReference>
<protein>
    <recommendedName>
        <fullName evidence="2">histidine kinase</fullName>
        <ecNumber evidence="2">2.7.13.3</ecNumber>
    </recommendedName>
</protein>
<dbReference type="EMBL" id="DRNH01000054">
    <property type="protein sequence ID" value="HFB53285.1"/>
    <property type="molecule type" value="Genomic_DNA"/>
</dbReference>
<feature type="transmembrane region" description="Helical" evidence="9">
    <location>
        <begin position="48"/>
        <end position="69"/>
    </location>
</feature>
<dbReference type="EC" id="2.7.13.3" evidence="2"/>
<comment type="caution">
    <text evidence="11">The sequence shown here is derived from an EMBL/GenBank/DDBJ whole genome shotgun (WGS) entry which is preliminary data.</text>
</comment>
<evidence type="ECO:0000256" key="6">
    <source>
        <dbReference type="ARBA" id="ARBA00022777"/>
    </source>
</evidence>
<sequence>MLLNRIVTLLTKVTPKTVVIYSTLFVLAGSIPLVYLASIIAGVAYSKFLFAISIVLPLILTPAVTILLIRLAENLTFVQDKLQKAIEQNRQKDLVLFEQARFVLMGEMMANISHQWKQPLNTINLALLNMKLEKTHIEDSDKNFMIIEENVNYLASTINDFMSFFDKRTHSEIKPLQEIIKEIHSVVDAHMENKKIKLEIIADESYGRVKVASSITQVVLNLINNAKDALENAKEKNICVHFLTNSYGLEIECCDTGRGMDEKLKEKIFEPYFTTKDKTQGTGIGLYMSKQIVHKVFDGTIALSARKESRSRAYPYDNRGKTCFYIAVPYSENCILEEENHDTQH</sequence>
<dbReference type="AlphaFoldDB" id="A0A7C3C9P2"/>
<keyword evidence="9" id="KW-1133">Transmembrane helix</keyword>
<accession>A0A7C3C9P2</accession>
<evidence type="ECO:0000256" key="1">
    <source>
        <dbReference type="ARBA" id="ARBA00000085"/>
    </source>
</evidence>
<feature type="transmembrane region" description="Helical" evidence="9">
    <location>
        <begin position="20"/>
        <end position="41"/>
    </location>
</feature>
<dbReference type="InterPro" id="IPR005467">
    <property type="entry name" value="His_kinase_dom"/>
</dbReference>
<dbReference type="Proteomes" id="UP000886390">
    <property type="component" value="Unassembled WGS sequence"/>
</dbReference>
<dbReference type="Gene3D" id="1.10.287.130">
    <property type="match status" value="1"/>
</dbReference>
<keyword evidence="8" id="KW-0902">Two-component regulatory system</keyword>
<keyword evidence="4" id="KW-0808">Transferase</keyword>
<evidence type="ECO:0000313" key="11">
    <source>
        <dbReference type="EMBL" id="HFB53285.1"/>
    </source>
</evidence>
<dbReference type="Pfam" id="PF02518">
    <property type="entry name" value="HATPase_c"/>
    <property type="match status" value="1"/>
</dbReference>
<keyword evidence="9" id="KW-0472">Membrane</keyword>
<comment type="catalytic activity">
    <reaction evidence="1">
        <text>ATP + protein L-histidine = ADP + protein N-phospho-L-histidine.</text>
        <dbReference type="EC" id="2.7.13.3"/>
    </reaction>
</comment>
<dbReference type="PANTHER" id="PTHR43065">
    <property type="entry name" value="SENSOR HISTIDINE KINASE"/>
    <property type="match status" value="1"/>
</dbReference>
<dbReference type="PRINTS" id="PR00344">
    <property type="entry name" value="BCTRLSENSOR"/>
</dbReference>
<reference evidence="11" key="1">
    <citation type="journal article" date="2020" name="mSystems">
        <title>Genome- and Community-Level Interaction Insights into Carbon Utilization and Element Cycling Functions of Hydrothermarchaeota in Hydrothermal Sediment.</title>
        <authorList>
            <person name="Zhou Z."/>
            <person name="Liu Y."/>
            <person name="Xu W."/>
            <person name="Pan J."/>
            <person name="Luo Z.H."/>
            <person name="Li M."/>
        </authorList>
    </citation>
    <scope>NUCLEOTIDE SEQUENCE [LARGE SCALE GENOMIC DNA]</scope>
    <source>
        <strain evidence="11">HyVt-507</strain>
    </source>
</reference>
<evidence type="ECO:0000256" key="7">
    <source>
        <dbReference type="ARBA" id="ARBA00022840"/>
    </source>
</evidence>